<proteinExistence type="predicted"/>
<accession>A0A2M7G2P9</accession>
<evidence type="ECO:0000313" key="3">
    <source>
        <dbReference type="EMBL" id="PIW16063.1"/>
    </source>
</evidence>
<evidence type="ECO:0000256" key="1">
    <source>
        <dbReference type="SAM" id="MobiDB-lite"/>
    </source>
</evidence>
<feature type="compositionally biased region" description="Pro residues" evidence="1">
    <location>
        <begin position="25"/>
        <end position="35"/>
    </location>
</feature>
<dbReference type="EMBL" id="PFFQ01000041">
    <property type="protein sequence ID" value="PIW16063.1"/>
    <property type="molecule type" value="Genomic_DNA"/>
</dbReference>
<keyword evidence="2" id="KW-0812">Transmembrane</keyword>
<feature type="transmembrane region" description="Helical" evidence="2">
    <location>
        <begin position="90"/>
        <end position="109"/>
    </location>
</feature>
<keyword evidence="2" id="KW-0472">Membrane</keyword>
<feature type="transmembrane region" description="Helical" evidence="2">
    <location>
        <begin position="121"/>
        <end position="144"/>
    </location>
</feature>
<organism evidence="3 4">
    <name type="scientific">bacterium (Candidatus Blackallbacteria) CG17_big_fil_post_rev_8_21_14_2_50_48_46</name>
    <dbReference type="NCBI Taxonomy" id="2014261"/>
    <lineage>
        <taxon>Bacteria</taxon>
        <taxon>Candidatus Blackallbacteria</taxon>
    </lineage>
</organism>
<sequence>MGNFQVSGQNVQVTVETRVTATRPEPQPLPAPIPESNPLDQADALELSRTSTPIEIAKKLGGGALLGGGITAVVQSAVTSMVMDRGMAPTVPGTALGVALGAGIGLINIETGDKNLNAVKNTVGGALMGGSILGMAASVVGTMATDRLMSVSPIAMGVGAAIGAGIGLLNSQE</sequence>
<keyword evidence="2" id="KW-1133">Transmembrane helix</keyword>
<evidence type="ECO:0000313" key="4">
    <source>
        <dbReference type="Proteomes" id="UP000231019"/>
    </source>
</evidence>
<dbReference type="Proteomes" id="UP000231019">
    <property type="component" value="Unassembled WGS sequence"/>
</dbReference>
<name>A0A2M7G2P9_9BACT</name>
<feature type="transmembrane region" description="Helical" evidence="2">
    <location>
        <begin position="60"/>
        <end position="78"/>
    </location>
</feature>
<feature type="transmembrane region" description="Helical" evidence="2">
    <location>
        <begin position="150"/>
        <end position="169"/>
    </location>
</feature>
<comment type="caution">
    <text evidence="3">The sequence shown here is derived from an EMBL/GenBank/DDBJ whole genome shotgun (WGS) entry which is preliminary data.</text>
</comment>
<reference evidence="3 4" key="1">
    <citation type="submission" date="2017-09" db="EMBL/GenBank/DDBJ databases">
        <title>Depth-based differentiation of microbial function through sediment-hosted aquifers and enrichment of novel symbionts in the deep terrestrial subsurface.</title>
        <authorList>
            <person name="Probst A.J."/>
            <person name="Ladd B."/>
            <person name="Jarett J.K."/>
            <person name="Geller-Mcgrath D.E."/>
            <person name="Sieber C.M."/>
            <person name="Emerson J.B."/>
            <person name="Anantharaman K."/>
            <person name="Thomas B.C."/>
            <person name="Malmstrom R."/>
            <person name="Stieglmeier M."/>
            <person name="Klingl A."/>
            <person name="Woyke T."/>
            <person name="Ryan C.M."/>
            <person name="Banfield J.F."/>
        </authorList>
    </citation>
    <scope>NUCLEOTIDE SEQUENCE [LARGE SCALE GENOMIC DNA]</scope>
    <source>
        <strain evidence="3">CG17_big_fil_post_rev_8_21_14_2_50_48_46</strain>
    </source>
</reference>
<feature type="region of interest" description="Disordered" evidence="1">
    <location>
        <begin position="20"/>
        <end position="39"/>
    </location>
</feature>
<protein>
    <submittedName>
        <fullName evidence="3">Uncharacterized protein</fullName>
    </submittedName>
</protein>
<dbReference type="AlphaFoldDB" id="A0A2M7G2P9"/>
<gene>
    <name evidence="3" type="ORF">COW36_15230</name>
</gene>
<evidence type="ECO:0000256" key="2">
    <source>
        <dbReference type="SAM" id="Phobius"/>
    </source>
</evidence>